<dbReference type="RefSeq" id="WP_271192130.1">
    <property type="nucleotide sequence ID" value="NZ_CP115667.1"/>
</dbReference>
<gene>
    <name evidence="1" type="ORF">O6R05_03400</name>
</gene>
<dbReference type="Pfam" id="PF06962">
    <property type="entry name" value="rRNA_methylase"/>
    <property type="match status" value="1"/>
</dbReference>
<keyword evidence="2" id="KW-1185">Reference proteome</keyword>
<keyword evidence="1" id="KW-0808">Transferase</keyword>
<dbReference type="CDD" id="cd02440">
    <property type="entry name" value="AdoMet_MTases"/>
    <property type="match status" value="1"/>
</dbReference>
<dbReference type="PANTHER" id="PTHR35276">
    <property type="entry name" value="S-ADENOSYL-L-METHIONINE-DEPENDENT METHYLTRANSFERASES SUPERFAMILY PROTEIN"/>
    <property type="match status" value="1"/>
</dbReference>
<dbReference type="InterPro" id="IPR029063">
    <property type="entry name" value="SAM-dependent_MTases_sf"/>
</dbReference>
<name>A0ABY7QWY4_9FIRM</name>
<dbReference type="GO" id="GO:0008168">
    <property type="term" value="F:methyltransferase activity"/>
    <property type="evidence" value="ECO:0007669"/>
    <property type="project" value="UniProtKB-KW"/>
</dbReference>
<dbReference type="InterPro" id="IPR010719">
    <property type="entry name" value="MnmM_MeTrfase"/>
</dbReference>
<evidence type="ECO:0000313" key="2">
    <source>
        <dbReference type="Proteomes" id="UP001210339"/>
    </source>
</evidence>
<sequence length="185" mass="20446">MKVATNYLDVTSDVINAANLKGTICVDATCGRGGDSLRILKQGAAFLYGCDVQEAAICDTKGRLEEAGFSNFKLFQLSHENVFEFIGQPVDFVIYNLGYLPGSDKTIITKGDSTVASLASALKFLRPQGMILVVSYVGHPGSFEERAQLEYYLKHLDQKHYAVEAIEFFNERHNPPKVFKIGVRS</sequence>
<organism evidence="1 2">
    <name type="scientific">Peptoniphilus equinus</name>
    <dbReference type="NCBI Taxonomy" id="3016343"/>
    <lineage>
        <taxon>Bacteria</taxon>
        <taxon>Bacillati</taxon>
        <taxon>Bacillota</taxon>
        <taxon>Tissierellia</taxon>
        <taxon>Tissierellales</taxon>
        <taxon>Peptoniphilaceae</taxon>
        <taxon>Peptoniphilus</taxon>
    </lineage>
</organism>
<dbReference type="GO" id="GO:0032259">
    <property type="term" value="P:methylation"/>
    <property type="evidence" value="ECO:0007669"/>
    <property type="project" value="UniProtKB-KW"/>
</dbReference>
<evidence type="ECO:0000313" key="1">
    <source>
        <dbReference type="EMBL" id="WBW50605.1"/>
    </source>
</evidence>
<proteinExistence type="predicted"/>
<reference evidence="1 2" key="1">
    <citation type="submission" date="2023-01" db="EMBL/GenBank/DDBJ databases">
        <authorList>
            <person name="Lee S.H."/>
            <person name="Jung H.S."/>
            <person name="Yun J.U."/>
        </authorList>
    </citation>
    <scope>NUCLEOTIDE SEQUENCE [LARGE SCALE GENOMIC DNA]</scope>
    <source>
        <strain evidence="1 2">CBA3646</strain>
    </source>
</reference>
<keyword evidence="1" id="KW-0489">Methyltransferase</keyword>
<accession>A0ABY7QWY4</accession>
<dbReference type="PANTHER" id="PTHR35276:SF1">
    <property type="entry name" value="TRNA (MNM(5)S(2)U34)-METHYLTRANSFERASE, CHLOROPLASTIC"/>
    <property type="match status" value="1"/>
</dbReference>
<dbReference type="SUPFAM" id="SSF53335">
    <property type="entry name" value="S-adenosyl-L-methionine-dependent methyltransferases"/>
    <property type="match status" value="1"/>
</dbReference>
<dbReference type="Proteomes" id="UP001210339">
    <property type="component" value="Chromosome"/>
</dbReference>
<protein>
    <submittedName>
        <fullName evidence="1">Class I SAM-dependent methyltransferase</fullName>
    </submittedName>
</protein>
<dbReference type="EMBL" id="CP115667">
    <property type="protein sequence ID" value="WBW50605.1"/>
    <property type="molecule type" value="Genomic_DNA"/>
</dbReference>
<dbReference type="Gene3D" id="3.40.50.150">
    <property type="entry name" value="Vaccinia Virus protein VP39"/>
    <property type="match status" value="1"/>
</dbReference>